<evidence type="ECO:0008006" key="4">
    <source>
        <dbReference type="Google" id="ProtNLM"/>
    </source>
</evidence>
<keyword evidence="1" id="KW-1133">Transmembrane helix</keyword>
<reference evidence="2 3" key="1">
    <citation type="submission" date="2016-10" db="EMBL/GenBank/DDBJ databases">
        <title>Flavobacterium gilvum sp. nov., isolated from stream water.</title>
        <authorList>
            <person name="Shin S.-K."/>
            <person name="Cho Y.-J."/>
            <person name="Yi H."/>
        </authorList>
    </citation>
    <scope>NUCLEOTIDE SEQUENCE [LARGE SCALE GENOMIC DNA]</scope>
    <source>
        <strain evidence="2 3">EM1308</strain>
    </source>
</reference>
<keyword evidence="3" id="KW-1185">Reference proteome</keyword>
<dbReference type="AlphaFoldDB" id="A0AAC9N4B5"/>
<accession>A0AAC9N4B5</accession>
<dbReference type="RefSeq" id="WP_035640991.1">
    <property type="nucleotide sequence ID" value="NZ_CP017479.1"/>
</dbReference>
<organism evidence="2 3">
    <name type="scientific">Flavobacterium gilvum</name>
    <dbReference type="NCBI Taxonomy" id="1492737"/>
    <lineage>
        <taxon>Bacteria</taxon>
        <taxon>Pseudomonadati</taxon>
        <taxon>Bacteroidota</taxon>
        <taxon>Flavobacteriia</taxon>
        <taxon>Flavobacteriales</taxon>
        <taxon>Flavobacteriaceae</taxon>
        <taxon>Flavobacterium</taxon>
    </lineage>
</organism>
<proteinExistence type="predicted"/>
<protein>
    <recommendedName>
        <fullName evidence="4">DUF4199 domain-containing protein</fullName>
    </recommendedName>
</protein>
<dbReference type="InterPro" id="IPR025250">
    <property type="entry name" value="DUF4199"/>
</dbReference>
<name>A0AAC9N4B5_9FLAO</name>
<keyword evidence="1" id="KW-0812">Transmembrane</keyword>
<gene>
    <name evidence="2" type="ORF">EM308_13580</name>
</gene>
<dbReference type="Pfam" id="PF13858">
    <property type="entry name" value="DUF4199"/>
    <property type="match status" value="1"/>
</dbReference>
<keyword evidence="1" id="KW-0472">Membrane</keyword>
<dbReference type="KEGG" id="fgl:EM308_13580"/>
<dbReference type="Proteomes" id="UP000175968">
    <property type="component" value="Chromosome"/>
</dbReference>
<evidence type="ECO:0000313" key="3">
    <source>
        <dbReference type="Proteomes" id="UP000175968"/>
    </source>
</evidence>
<dbReference type="EMBL" id="CP017479">
    <property type="protein sequence ID" value="AOW10450.1"/>
    <property type="molecule type" value="Genomic_DNA"/>
</dbReference>
<evidence type="ECO:0000313" key="2">
    <source>
        <dbReference type="EMBL" id="AOW10450.1"/>
    </source>
</evidence>
<feature type="transmembrane region" description="Helical" evidence="1">
    <location>
        <begin position="136"/>
        <end position="161"/>
    </location>
</feature>
<feature type="transmembrane region" description="Helical" evidence="1">
    <location>
        <begin position="33"/>
        <end position="53"/>
    </location>
</feature>
<feature type="transmembrane region" description="Helical" evidence="1">
    <location>
        <begin position="9"/>
        <end position="27"/>
    </location>
</feature>
<sequence>MTGNIFKNGILGGLIAATVMSSMVFYMKANPGVQLNAAIGFISMLLAFTFLVFGIKQNRENNNDKISFGKAFLIGLGISFIISTIYVLAWLVIFYNFFPDFIEKYSDMVLKNTNPEDLAAKTTEMNQMKEWYKSPLMVILLTFMEIFPLGILVSLIAGFFLKKK</sequence>
<feature type="transmembrane region" description="Helical" evidence="1">
    <location>
        <begin position="73"/>
        <end position="98"/>
    </location>
</feature>
<evidence type="ECO:0000256" key="1">
    <source>
        <dbReference type="SAM" id="Phobius"/>
    </source>
</evidence>